<evidence type="ECO:0000256" key="5">
    <source>
        <dbReference type="ARBA" id="ARBA00022989"/>
    </source>
</evidence>
<keyword evidence="10" id="KW-1185">Reference proteome</keyword>
<dbReference type="InterPro" id="IPR007734">
    <property type="entry name" value="Heparan_SO4_2-O-STrfase"/>
</dbReference>
<name>A0AAD9ML09_9ANNE</name>
<keyword evidence="3" id="KW-0812">Transmembrane</keyword>
<evidence type="ECO:0000256" key="3">
    <source>
        <dbReference type="ARBA" id="ARBA00022692"/>
    </source>
</evidence>
<dbReference type="PANTHER" id="PTHR12129:SF15">
    <property type="entry name" value="URONYL 2-SULFOTRANSFERASE"/>
    <property type="match status" value="1"/>
</dbReference>
<keyword evidence="4" id="KW-0735">Signal-anchor</keyword>
<keyword evidence="6" id="KW-0333">Golgi apparatus</keyword>
<evidence type="ECO:0000256" key="1">
    <source>
        <dbReference type="ARBA" id="ARBA00004323"/>
    </source>
</evidence>
<keyword evidence="7" id="KW-0472">Membrane</keyword>
<proteinExistence type="predicted"/>
<keyword evidence="5" id="KW-1133">Transmembrane helix</keyword>
<dbReference type="Gene3D" id="3.40.50.300">
    <property type="entry name" value="P-loop containing nucleotide triphosphate hydrolases"/>
    <property type="match status" value="1"/>
</dbReference>
<dbReference type="GO" id="GO:0000139">
    <property type="term" value="C:Golgi membrane"/>
    <property type="evidence" value="ECO:0007669"/>
    <property type="project" value="UniProtKB-SubCell"/>
</dbReference>
<keyword evidence="2" id="KW-0808">Transferase</keyword>
<feature type="non-terminal residue" evidence="9">
    <location>
        <position position="1"/>
    </location>
</feature>
<dbReference type="EMBL" id="JAODUP010002098">
    <property type="protein sequence ID" value="KAK2139042.1"/>
    <property type="molecule type" value="Genomic_DNA"/>
</dbReference>
<keyword evidence="8" id="KW-0325">Glycoprotein</keyword>
<evidence type="ECO:0000256" key="8">
    <source>
        <dbReference type="ARBA" id="ARBA00023180"/>
    </source>
</evidence>
<sequence>HFNHNGLLKIASTYSPRISPVSDAFSNLSRNGETSGKQQDVRQVYHDKIINLFADDQNLTGTFDVVDQACDLTSALSTLYDPYVPLSRSIVQRLRGCIVLLFFRSPRCGSTAIYFLLNELSKTLNYRIILGMPFNGTGTPEKWVCSYIGSKKQPIMINVIREPIEHIVSIFKLSKYGDRIYQGQEVDSFGDCNFTISDYILKRGLKPPCVRDGYTGLRYLCGQCDGCGSRDICLQKAKENVETLYLTVGVSENIPAFFFVMETLLPQFFRGALEKYVNMSGLYQMFSPDVYRNETLTPEALAFLNKELASDVELYYFVRQRFYLSMKKALEYRANTNLQDNEFLRHRIDN</sequence>
<reference evidence="9" key="1">
    <citation type="journal article" date="2023" name="Mol. Biol. Evol.">
        <title>Third-Generation Sequencing Reveals the Adaptive Role of the Epigenome in Three Deep-Sea Polychaetes.</title>
        <authorList>
            <person name="Perez M."/>
            <person name="Aroh O."/>
            <person name="Sun Y."/>
            <person name="Lan Y."/>
            <person name="Juniper S.K."/>
            <person name="Young C.R."/>
            <person name="Angers B."/>
            <person name="Qian P.Y."/>
        </authorList>
    </citation>
    <scope>NUCLEOTIDE SEQUENCE</scope>
    <source>
        <strain evidence="9">P08H-3</strain>
    </source>
</reference>
<dbReference type="GO" id="GO:0008146">
    <property type="term" value="F:sulfotransferase activity"/>
    <property type="evidence" value="ECO:0007669"/>
    <property type="project" value="InterPro"/>
</dbReference>
<dbReference type="AlphaFoldDB" id="A0AAD9ML09"/>
<evidence type="ECO:0000256" key="6">
    <source>
        <dbReference type="ARBA" id="ARBA00023034"/>
    </source>
</evidence>
<evidence type="ECO:0000313" key="9">
    <source>
        <dbReference type="EMBL" id="KAK2139042.1"/>
    </source>
</evidence>
<evidence type="ECO:0000256" key="4">
    <source>
        <dbReference type="ARBA" id="ARBA00022968"/>
    </source>
</evidence>
<dbReference type="Proteomes" id="UP001208570">
    <property type="component" value="Unassembled WGS sequence"/>
</dbReference>
<evidence type="ECO:0000256" key="7">
    <source>
        <dbReference type="ARBA" id="ARBA00023136"/>
    </source>
</evidence>
<evidence type="ECO:0000313" key="10">
    <source>
        <dbReference type="Proteomes" id="UP001208570"/>
    </source>
</evidence>
<dbReference type="PANTHER" id="PTHR12129">
    <property type="entry name" value="HEPARAN SULFATE 2-O-SULFOTRANSFERASE"/>
    <property type="match status" value="1"/>
</dbReference>
<dbReference type="InterPro" id="IPR027417">
    <property type="entry name" value="P-loop_NTPase"/>
</dbReference>
<gene>
    <name evidence="9" type="ORF">LSH36_2104g00000</name>
</gene>
<protein>
    <submittedName>
        <fullName evidence="9">Uncharacterized protein</fullName>
    </submittedName>
</protein>
<accession>A0AAD9ML09</accession>
<organism evidence="9 10">
    <name type="scientific">Paralvinella palmiformis</name>
    <dbReference type="NCBI Taxonomy" id="53620"/>
    <lineage>
        <taxon>Eukaryota</taxon>
        <taxon>Metazoa</taxon>
        <taxon>Spiralia</taxon>
        <taxon>Lophotrochozoa</taxon>
        <taxon>Annelida</taxon>
        <taxon>Polychaeta</taxon>
        <taxon>Sedentaria</taxon>
        <taxon>Canalipalpata</taxon>
        <taxon>Terebellida</taxon>
        <taxon>Terebelliformia</taxon>
        <taxon>Alvinellidae</taxon>
        <taxon>Paralvinella</taxon>
    </lineage>
</organism>
<comment type="caution">
    <text evidence="9">The sequence shown here is derived from an EMBL/GenBank/DDBJ whole genome shotgun (WGS) entry which is preliminary data.</text>
</comment>
<evidence type="ECO:0000256" key="2">
    <source>
        <dbReference type="ARBA" id="ARBA00022679"/>
    </source>
</evidence>
<comment type="subcellular location">
    <subcellularLocation>
        <location evidence="1">Golgi apparatus membrane</location>
        <topology evidence="1">Single-pass type II membrane protein</topology>
    </subcellularLocation>
</comment>